<keyword evidence="1" id="KW-0472">Membrane</keyword>
<gene>
    <name evidence="3" type="ORF">RISW2_03700</name>
</gene>
<sequence>MTRNMGTLDRALRIVVALGLLYVAFGTTVAAAGLLHWLAIAVAAVFVLTALLGNCPLYTLVGIRTCRAG</sequence>
<dbReference type="InterPro" id="IPR021309">
    <property type="entry name" value="YgaP-like_TM"/>
</dbReference>
<accession>X7FAH7</accession>
<proteinExistence type="predicted"/>
<dbReference type="Pfam" id="PF11127">
    <property type="entry name" value="YgaP-like_TM"/>
    <property type="match status" value="1"/>
</dbReference>
<keyword evidence="1" id="KW-1133">Transmembrane helix</keyword>
<evidence type="ECO:0000256" key="1">
    <source>
        <dbReference type="SAM" id="Phobius"/>
    </source>
</evidence>
<keyword evidence="4" id="KW-1185">Reference proteome</keyword>
<dbReference type="OrthoDB" id="9804804at2"/>
<evidence type="ECO:0000259" key="2">
    <source>
        <dbReference type="Pfam" id="PF11127"/>
    </source>
</evidence>
<dbReference type="Proteomes" id="UP000023430">
    <property type="component" value="Unassembled WGS sequence"/>
</dbReference>
<evidence type="ECO:0000313" key="3">
    <source>
        <dbReference type="EMBL" id="ETX29059.1"/>
    </source>
</evidence>
<comment type="caution">
    <text evidence="3">The sequence shown here is derived from an EMBL/GenBank/DDBJ whole genome shotgun (WGS) entry which is preliminary data.</text>
</comment>
<feature type="domain" description="Inner membrane protein YgaP-like transmembrane" evidence="2">
    <location>
        <begin position="1"/>
        <end position="68"/>
    </location>
</feature>
<protein>
    <submittedName>
        <fullName evidence="3">Bifunctional protein GlmU</fullName>
    </submittedName>
</protein>
<reference evidence="3 4" key="1">
    <citation type="submission" date="2014-01" db="EMBL/GenBank/DDBJ databases">
        <title>Roseivivax isoporae LMG 25204 Genome Sequencing.</title>
        <authorList>
            <person name="Lai Q."/>
            <person name="Li G."/>
            <person name="Shao Z."/>
        </authorList>
    </citation>
    <scope>NUCLEOTIDE SEQUENCE [LARGE SCALE GENOMIC DNA]</scope>
    <source>
        <strain evidence="3 4">LMG 25204</strain>
    </source>
</reference>
<dbReference type="STRING" id="1449351.RISW2_03700"/>
<organism evidence="3 4">
    <name type="scientific">Roseivivax isoporae LMG 25204</name>
    <dbReference type="NCBI Taxonomy" id="1449351"/>
    <lineage>
        <taxon>Bacteria</taxon>
        <taxon>Pseudomonadati</taxon>
        <taxon>Pseudomonadota</taxon>
        <taxon>Alphaproteobacteria</taxon>
        <taxon>Rhodobacterales</taxon>
        <taxon>Roseobacteraceae</taxon>
        <taxon>Roseivivax</taxon>
    </lineage>
</organism>
<feature type="transmembrane region" description="Helical" evidence="1">
    <location>
        <begin position="12"/>
        <end position="31"/>
    </location>
</feature>
<dbReference type="EMBL" id="JAME01000013">
    <property type="protein sequence ID" value="ETX29059.1"/>
    <property type="molecule type" value="Genomic_DNA"/>
</dbReference>
<name>X7FAH7_9RHOB</name>
<feature type="transmembrane region" description="Helical" evidence="1">
    <location>
        <begin position="37"/>
        <end position="61"/>
    </location>
</feature>
<dbReference type="eggNOG" id="ENOG5031CMW">
    <property type="taxonomic scope" value="Bacteria"/>
</dbReference>
<evidence type="ECO:0000313" key="4">
    <source>
        <dbReference type="Proteomes" id="UP000023430"/>
    </source>
</evidence>
<keyword evidence="1" id="KW-0812">Transmembrane</keyword>
<dbReference type="AlphaFoldDB" id="X7FAH7"/>